<dbReference type="InterPro" id="IPR036695">
    <property type="entry name" value="Arg-tRNA-synth_N_sf"/>
</dbReference>
<dbReference type="SMART" id="SM01016">
    <property type="entry name" value="Arg_tRNA_synt_N"/>
    <property type="match status" value="1"/>
</dbReference>
<dbReference type="Pfam" id="PF05746">
    <property type="entry name" value="DALR_1"/>
    <property type="match status" value="1"/>
</dbReference>
<gene>
    <name evidence="13" type="primary">argS</name>
    <name evidence="13" type="ORF">IAB59_02650</name>
</gene>
<dbReference type="Proteomes" id="UP000886833">
    <property type="component" value="Unassembled WGS sequence"/>
</dbReference>
<dbReference type="PRINTS" id="PR01038">
    <property type="entry name" value="TRNASYNTHARG"/>
</dbReference>
<organism evidence="13 14">
    <name type="scientific">Candidatus Onthousia faecipullorum</name>
    <dbReference type="NCBI Taxonomy" id="2840887"/>
    <lineage>
        <taxon>Bacteria</taxon>
        <taxon>Bacillati</taxon>
        <taxon>Bacillota</taxon>
        <taxon>Bacilli</taxon>
        <taxon>Candidatus Onthousia</taxon>
    </lineage>
</organism>
<evidence type="ECO:0000256" key="9">
    <source>
        <dbReference type="NCBIfam" id="TIGR00456"/>
    </source>
</evidence>
<keyword evidence="4 10" id="KW-0547">Nucleotide-binding</keyword>
<dbReference type="GO" id="GO:0004814">
    <property type="term" value="F:arginine-tRNA ligase activity"/>
    <property type="evidence" value="ECO:0007669"/>
    <property type="project" value="UniProtKB-UniRule"/>
</dbReference>
<dbReference type="Gene3D" id="1.10.730.10">
    <property type="entry name" value="Isoleucyl-tRNA Synthetase, Domain 1"/>
    <property type="match status" value="1"/>
</dbReference>
<comment type="caution">
    <text evidence="13">The sequence shown here is derived from an EMBL/GenBank/DDBJ whole genome shotgun (WGS) entry which is preliminary data.</text>
</comment>
<proteinExistence type="inferred from homology"/>
<dbReference type="Gene3D" id="3.30.1360.70">
    <property type="entry name" value="Arginyl tRNA synthetase N-terminal domain"/>
    <property type="match status" value="1"/>
</dbReference>
<accession>A0A9D1GBQ2</accession>
<comment type="catalytic activity">
    <reaction evidence="8">
        <text>tRNA(Arg) + L-arginine + ATP = L-arginyl-tRNA(Arg) + AMP + diphosphate</text>
        <dbReference type="Rhea" id="RHEA:20301"/>
        <dbReference type="Rhea" id="RHEA-COMP:9658"/>
        <dbReference type="Rhea" id="RHEA-COMP:9673"/>
        <dbReference type="ChEBI" id="CHEBI:30616"/>
        <dbReference type="ChEBI" id="CHEBI:32682"/>
        <dbReference type="ChEBI" id="CHEBI:33019"/>
        <dbReference type="ChEBI" id="CHEBI:78442"/>
        <dbReference type="ChEBI" id="CHEBI:78513"/>
        <dbReference type="ChEBI" id="CHEBI:456215"/>
        <dbReference type="EC" id="6.1.1.19"/>
    </reaction>
</comment>
<evidence type="ECO:0000256" key="5">
    <source>
        <dbReference type="ARBA" id="ARBA00022840"/>
    </source>
</evidence>
<dbReference type="SUPFAM" id="SSF47323">
    <property type="entry name" value="Anticodon-binding domain of a subclass of class I aminoacyl-tRNA synthetases"/>
    <property type="match status" value="1"/>
</dbReference>
<reference evidence="13" key="1">
    <citation type="submission" date="2020-10" db="EMBL/GenBank/DDBJ databases">
        <authorList>
            <person name="Gilroy R."/>
        </authorList>
    </citation>
    <scope>NUCLEOTIDE SEQUENCE</scope>
    <source>
        <strain evidence="13">CHK195-26880</strain>
    </source>
</reference>
<dbReference type="GO" id="GO:0005524">
    <property type="term" value="F:ATP binding"/>
    <property type="evidence" value="ECO:0007669"/>
    <property type="project" value="UniProtKB-KW"/>
</dbReference>
<evidence type="ECO:0000256" key="8">
    <source>
        <dbReference type="ARBA" id="ARBA00049339"/>
    </source>
</evidence>
<dbReference type="GO" id="GO:0006420">
    <property type="term" value="P:arginyl-tRNA aminoacylation"/>
    <property type="evidence" value="ECO:0007669"/>
    <property type="project" value="UniProtKB-UniRule"/>
</dbReference>
<dbReference type="InterPro" id="IPR001278">
    <property type="entry name" value="Arg-tRNA-ligase"/>
</dbReference>
<dbReference type="SUPFAM" id="SSF55190">
    <property type="entry name" value="Arginyl-tRNA synthetase (ArgRS), N-terminal 'additional' domain"/>
    <property type="match status" value="1"/>
</dbReference>
<feature type="domain" description="Arginyl tRNA synthetase N-terminal" evidence="12">
    <location>
        <begin position="1"/>
        <end position="86"/>
    </location>
</feature>
<dbReference type="InterPro" id="IPR014729">
    <property type="entry name" value="Rossmann-like_a/b/a_fold"/>
</dbReference>
<dbReference type="EC" id="6.1.1.19" evidence="2 9"/>
<comment type="similarity">
    <text evidence="1 10">Belongs to the class-I aminoacyl-tRNA synthetase family.</text>
</comment>
<evidence type="ECO:0000256" key="6">
    <source>
        <dbReference type="ARBA" id="ARBA00022917"/>
    </source>
</evidence>
<keyword evidence="5 10" id="KW-0067">ATP-binding</keyword>
<dbReference type="PANTHER" id="PTHR11956">
    <property type="entry name" value="ARGINYL-TRNA SYNTHETASE"/>
    <property type="match status" value="1"/>
</dbReference>
<protein>
    <recommendedName>
        <fullName evidence="2 9">Arginine--tRNA ligase</fullName>
        <ecNumber evidence="2 9">6.1.1.19</ecNumber>
    </recommendedName>
</protein>
<dbReference type="Pfam" id="PF03485">
    <property type="entry name" value="Arg_tRNA_synt_N"/>
    <property type="match status" value="1"/>
</dbReference>
<dbReference type="SUPFAM" id="SSF52374">
    <property type="entry name" value="Nucleotidylyl transferase"/>
    <property type="match status" value="1"/>
</dbReference>
<dbReference type="InterPro" id="IPR005148">
    <property type="entry name" value="Arg-tRNA-synth_N"/>
</dbReference>
<keyword evidence="3 10" id="KW-0436">Ligase</keyword>
<evidence type="ECO:0000256" key="1">
    <source>
        <dbReference type="ARBA" id="ARBA00005594"/>
    </source>
</evidence>
<dbReference type="Pfam" id="PF00750">
    <property type="entry name" value="tRNA-synt_1d"/>
    <property type="match status" value="1"/>
</dbReference>
<dbReference type="InterPro" id="IPR009080">
    <property type="entry name" value="tRNAsynth_Ia_anticodon-bd"/>
</dbReference>
<dbReference type="PANTHER" id="PTHR11956:SF5">
    <property type="entry name" value="ARGININE--TRNA LIGASE, CYTOPLASMIC"/>
    <property type="match status" value="1"/>
</dbReference>
<dbReference type="Gene3D" id="3.40.50.620">
    <property type="entry name" value="HUPs"/>
    <property type="match status" value="1"/>
</dbReference>
<dbReference type="GO" id="GO:0005737">
    <property type="term" value="C:cytoplasm"/>
    <property type="evidence" value="ECO:0007669"/>
    <property type="project" value="UniProtKB-UniRule"/>
</dbReference>
<sequence length="580" mass="66377">MNFLNTVEKDILNKFKENNIPLDEVKLLTSGKKELGDYQINDAMKLAKILHKSPRDIAEELVKCLEETGYFKNINIAGAGFINLSFKDELLTKYVEKVIKSSTKDVEKLDSDRIIIDYGGANIAKTLHVGHLRSANIGEALKRLARYLGKEVISDVHFGDIGRQSGMVIYEIKERYPHLNYFSGKEETTWDELPITGEDLEEIYPTASNKAKNDEKIMDEVRKITAELESGKNKGYVALWDKIKEISTKDIKSIYKELNTDFDLWEGESDAFPYIKETIDIMEKSGYLVESEGAKIVEVIEDDDKAPMPSLVVIKSNGATLYATRELATITSRMKRFNPKEIWYVVDMRQGLYFEQVFRASYKTGLVSKDTVLAYYGFGTMNGTDGKPFKTRDGNAATLKSLIKSVKEEILAHMNKDMDNKEEIAEKITIAAIKYADFLPNRTTDYIFEPSKFIDVEGKTGPYILYNTIRMKSILNKANDMGINYTNYYNKPTDTEKEIILLLMEKNNILHKAYNNKDLSSIADYLYNLTSLFSRFYETNHILTESDEKIKESWLTLTKLVKETNEELLDILAIEVPEKM</sequence>
<evidence type="ECO:0000256" key="10">
    <source>
        <dbReference type="RuleBase" id="RU363038"/>
    </source>
</evidence>
<evidence type="ECO:0000256" key="2">
    <source>
        <dbReference type="ARBA" id="ARBA00012837"/>
    </source>
</evidence>
<keyword evidence="6 10" id="KW-0648">Protein biosynthesis</keyword>
<keyword evidence="7 10" id="KW-0030">Aminoacyl-tRNA synthetase</keyword>
<evidence type="ECO:0000259" key="12">
    <source>
        <dbReference type="SMART" id="SM01016"/>
    </source>
</evidence>
<evidence type="ECO:0000313" key="14">
    <source>
        <dbReference type="Proteomes" id="UP000886833"/>
    </source>
</evidence>
<dbReference type="AlphaFoldDB" id="A0A9D1GBQ2"/>
<evidence type="ECO:0000256" key="7">
    <source>
        <dbReference type="ARBA" id="ARBA00023146"/>
    </source>
</evidence>
<dbReference type="InterPro" id="IPR008909">
    <property type="entry name" value="DALR_anticod-bd"/>
</dbReference>
<dbReference type="NCBIfam" id="TIGR00456">
    <property type="entry name" value="argS"/>
    <property type="match status" value="1"/>
</dbReference>
<dbReference type="InterPro" id="IPR035684">
    <property type="entry name" value="ArgRS_core"/>
</dbReference>
<feature type="domain" description="DALR anticodon binding" evidence="11">
    <location>
        <begin position="464"/>
        <end position="580"/>
    </location>
</feature>
<name>A0A9D1GBQ2_9FIRM</name>
<evidence type="ECO:0000256" key="3">
    <source>
        <dbReference type="ARBA" id="ARBA00022598"/>
    </source>
</evidence>
<evidence type="ECO:0000259" key="11">
    <source>
        <dbReference type="SMART" id="SM00836"/>
    </source>
</evidence>
<evidence type="ECO:0000313" key="13">
    <source>
        <dbReference type="EMBL" id="HIT37364.1"/>
    </source>
</evidence>
<reference evidence="13" key="2">
    <citation type="journal article" date="2021" name="PeerJ">
        <title>Extensive microbial diversity within the chicken gut microbiome revealed by metagenomics and culture.</title>
        <authorList>
            <person name="Gilroy R."/>
            <person name="Ravi A."/>
            <person name="Getino M."/>
            <person name="Pursley I."/>
            <person name="Horton D.L."/>
            <person name="Alikhan N.F."/>
            <person name="Baker D."/>
            <person name="Gharbi K."/>
            <person name="Hall N."/>
            <person name="Watson M."/>
            <person name="Adriaenssens E.M."/>
            <person name="Foster-Nyarko E."/>
            <person name="Jarju S."/>
            <person name="Secka A."/>
            <person name="Antonio M."/>
            <person name="Oren A."/>
            <person name="Chaudhuri R.R."/>
            <person name="La Ragione R."/>
            <person name="Hildebrand F."/>
            <person name="Pallen M.J."/>
        </authorList>
    </citation>
    <scope>NUCLEOTIDE SEQUENCE</scope>
    <source>
        <strain evidence="13">CHK195-26880</strain>
    </source>
</reference>
<dbReference type="SMART" id="SM00836">
    <property type="entry name" value="DALR_1"/>
    <property type="match status" value="1"/>
</dbReference>
<dbReference type="EMBL" id="DVKQ01000031">
    <property type="protein sequence ID" value="HIT37364.1"/>
    <property type="molecule type" value="Genomic_DNA"/>
</dbReference>
<evidence type="ECO:0000256" key="4">
    <source>
        <dbReference type="ARBA" id="ARBA00022741"/>
    </source>
</evidence>